<dbReference type="Gene3D" id="1.10.10.10">
    <property type="entry name" value="Winged helix-like DNA-binding domain superfamily/Winged helix DNA-binding domain"/>
    <property type="match status" value="1"/>
</dbReference>
<dbReference type="InterPro" id="IPR036390">
    <property type="entry name" value="WH_DNA-bd_sf"/>
</dbReference>
<gene>
    <name evidence="5" type="ORF">FHS57_000208</name>
</gene>
<dbReference type="SUPFAM" id="SSF46785">
    <property type="entry name" value="Winged helix' DNA-binding domain"/>
    <property type="match status" value="1"/>
</dbReference>
<dbReference type="RefSeq" id="WP_183971003.1">
    <property type="nucleotide sequence ID" value="NZ_JACIBY010000001.1"/>
</dbReference>
<evidence type="ECO:0000313" key="5">
    <source>
        <dbReference type="EMBL" id="MBB3836226.1"/>
    </source>
</evidence>
<dbReference type="EMBL" id="JACIBY010000001">
    <property type="protein sequence ID" value="MBB3836226.1"/>
    <property type="molecule type" value="Genomic_DNA"/>
</dbReference>
<dbReference type="AlphaFoldDB" id="A0A7W5ZFE5"/>
<feature type="domain" description="HTH gntR-type" evidence="4">
    <location>
        <begin position="7"/>
        <end position="75"/>
    </location>
</feature>
<evidence type="ECO:0000259" key="4">
    <source>
        <dbReference type="PROSITE" id="PS50949"/>
    </source>
</evidence>
<evidence type="ECO:0000256" key="3">
    <source>
        <dbReference type="ARBA" id="ARBA00023163"/>
    </source>
</evidence>
<keyword evidence="6" id="KW-1185">Reference proteome</keyword>
<dbReference type="GO" id="GO:0003677">
    <property type="term" value="F:DNA binding"/>
    <property type="evidence" value="ECO:0007669"/>
    <property type="project" value="UniProtKB-KW"/>
</dbReference>
<keyword evidence="1" id="KW-0805">Transcription regulation</keyword>
<organism evidence="5 6">
    <name type="scientific">Runella defluvii</name>
    <dbReference type="NCBI Taxonomy" id="370973"/>
    <lineage>
        <taxon>Bacteria</taxon>
        <taxon>Pseudomonadati</taxon>
        <taxon>Bacteroidota</taxon>
        <taxon>Cytophagia</taxon>
        <taxon>Cytophagales</taxon>
        <taxon>Spirosomataceae</taxon>
        <taxon>Runella</taxon>
    </lineage>
</organism>
<reference evidence="5 6" key="1">
    <citation type="submission" date="2020-08" db="EMBL/GenBank/DDBJ databases">
        <title>Genomic Encyclopedia of Type Strains, Phase IV (KMG-IV): sequencing the most valuable type-strain genomes for metagenomic binning, comparative biology and taxonomic classification.</title>
        <authorList>
            <person name="Goeker M."/>
        </authorList>
    </citation>
    <scope>NUCLEOTIDE SEQUENCE [LARGE SCALE GENOMIC DNA]</scope>
    <source>
        <strain evidence="5 6">DSM 17976</strain>
    </source>
</reference>
<dbReference type="InterPro" id="IPR000524">
    <property type="entry name" value="Tscrpt_reg_HTH_GntR"/>
</dbReference>
<protein>
    <submittedName>
        <fullName evidence="5">DNA-binding transcriptional regulator YhcF (GntR family)</fullName>
    </submittedName>
</protein>
<dbReference type="Proteomes" id="UP000541352">
    <property type="component" value="Unassembled WGS sequence"/>
</dbReference>
<evidence type="ECO:0000256" key="2">
    <source>
        <dbReference type="ARBA" id="ARBA00023125"/>
    </source>
</evidence>
<comment type="caution">
    <text evidence="5">The sequence shown here is derived from an EMBL/GenBank/DDBJ whole genome shotgun (WGS) entry which is preliminary data.</text>
</comment>
<dbReference type="Gene3D" id="1.10.287.100">
    <property type="match status" value="1"/>
</dbReference>
<evidence type="ECO:0000313" key="6">
    <source>
        <dbReference type="Proteomes" id="UP000541352"/>
    </source>
</evidence>
<dbReference type="PANTHER" id="PTHR38445">
    <property type="entry name" value="HTH-TYPE TRANSCRIPTIONAL REPRESSOR YTRA"/>
    <property type="match status" value="1"/>
</dbReference>
<dbReference type="GO" id="GO:0003700">
    <property type="term" value="F:DNA-binding transcription factor activity"/>
    <property type="evidence" value="ECO:0007669"/>
    <property type="project" value="InterPro"/>
</dbReference>
<dbReference type="Pfam" id="PF00392">
    <property type="entry name" value="GntR"/>
    <property type="match status" value="1"/>
</dbReference>
<accession>A0A7W5ZFE5</accession>
<sequence>MNFHNQIPIYLQIAEHIGEQILTQRWKPDDKIPSIRELAVQLEVNPNTVQRTYDFLQTQEVIFTKRGLGYFVASNGEQNYLNWRKETFVQNELPIFFKQIRLLKMSFEELEKRFYEYENI</sequence>
<keyword evidence="3" id="KW-0804">Transcription</keyword>
<keyword evidence="2 5" id="KW-0238">DNA-binding</keyword>
<dbReference type="PROSITE" id="PS50949">
    <property type="entry name" value="HTH_GNTR"/>
    <property type="match status" value="1"/>
</dbReference>
<dbReference type="InterPro" id="IPR036388">
    <property type="entry name" value="WH-like_DNA-bd_sf"/>
</dbReference>
<proteinExistence type="predicted"/>
<evidence type="ECO:0000256" key="1">
    <source>
        <dbReference type="ARBA" id="ARBA00023015"/>
    </source>
</evidence>
<dbReference type="CDD" id="cd07377">
    <property type="entry name" value="WHTH_GntR"/>
    <property type="match status" value="1"/>
</dbReference>
<dbReference type="PANTHER" id="PTHR38445:SF10">
    <property type="entry name" value="GNTR-FAMILY TRANSCRIPTIONAL REGULATOR"/>
    <property type="match status" value="1"/>
</dbReference>
<dbReference type="SMART" id="SM00345">
    <property type="entry name" value="HTH_GNTR"/>
    <property type="match status" value="1"/>
</dbReference>
<name>A0A7W5ZFE5_9BACT</name>